<organism evidence="8 9">
    <name type="scientific">Actinacidiphila oryziradicis</name>
    <dbReference type="NCBI Taxonomy" id="2571141"/>
    <lineage>
        <taxon>Bacteria</taxon>
        <taxon>Bacillati</taxon>
        <taxon>Actinomycetota</taxon>
        <taxon>Actinomycetes</taxon>
        <taxon>Kitasatosporales</taxon>
        <taxon>Streptomycetaceae</taxon>
        <taxon>Actinacidiphila</taxon>
    </lineage>
</organism>
<sequence length="197" mass="21262">MAPAPRRAPRHRRHRRPRRPRRVTVGRREGLPAALGTATGLYVHATLAAFGLSALVTRSSQAFAAVRLAGAAYLLILGISVWRTATPRPAEHPVLGRAPWARSSTYTQALLGNVLNPKAASIYLTLAPQFINPHQSPIQQIMILATAHAALIALWLLTWTLILGRAARAAASQRFKTVISKITATVLVALALRTAVT</sequence>
<dbReference type="InterPro" id="IPR001123">
    <property type="entry name" value="LeuE-type"/>
</dbReference>
<dbReference type="Proteomes" id="UP000305778">
    <property type="component" value="Unassembled WGS sequence"/>
</dbReference>
<dbReference type="AlphaFoldDB" id="A0A4U0RS16"/>
<feature type="transmembrane region" description="Helical" evidence="7">
    <location>
        <begin position="61"/>
        <end position="82"/>
    </location>
</feature>
<dbReference type="GO" id="GO:0015171">
    <property type="term" value="F:amino acid transmembrane transporter activity"/>
    <property type="evidence" value="ECO:0007669"/>
    <property type="project" value="TreeGrafter"/>
</dbReference>
<evidence type="ECO:0000313" key="9">
    <source>
        <dbReference type="Proteomes" id="UP000305778"/>
    </source>
</evidence>
<evidence type="ECO:0000256" key="2">
    <source>
        <dbReference type="ARBA" id="ARBA00022475"/>
    </source>
</evidence>
<dbReference type="PANTHER" id="PTHR30086:SF20">
    <property type="entry name" value="ARGININE EXPORTER PROTEIN ARGO-RELATED"/>
    <property type="match status" value="1"/>
</dbReference>
<accession>A0A4U0RS16</accession>
<proteinExistence type="predicted"/>
<keyword evidence="9" id="KW-1185">Reference proteome</keyword>
<feature type="compositionally biased region" description="Basic residues" evidence="6">
    <location>
        <begin position="7"/>
        <end position="25"/>
    </location>
</feature>
<dbReference type="Pfam" id="PF01810">
    <property type="entry name" value="LysE"/>
    <property type="match status" value="1"/>
</dbReference>
<evidence type="ECO:0000256" key="5">
    <source>
        <dbReference type="ARBA" id="ARBA00023136"/>
    </source>
</evidence>
<evidence type="ECO:0000256" key="7">
    <source>
        <dbReference type="SAM" id="Phobius"/>
    </source>
</evidence>
<evidence type="ECO:0000313" key="8">
    <source>
        <dbReference type="EMBL" id="TJZ98861.1"/>
    </source>
</evidence>
<feature type="region of interest" description="Disordered" evidence="6">
    <location>
        <begin position="1"/>
        <end position="28"/>
    </location>
</feature>
<evidence type="ECO:0000256" key="1">
    <source>
        <dbReference type="ARBA" id="ARBA00004651"/>
    </source>
</evidence>
<reference evidence="8 9" key="1">
    <citation type="submission" date="2019-04" db="EMBL/GenBank/DDBJ databases">
        <title>Streptomyces oryziradicis sp. nov., a novel actinomycete isolated from rhizosphere soil of rice (Oryza sativa L.).</title>
        <authorList>
            <person name="Li C."/>
        </authorList>
    </citation>
    <scope>NUCLEOTIDE SEQUENCE [LARGE SCALE GENOMIC DNA]</scope>
    <source>
        <strain evidence="8 9">NEAU-C40</strain>
    </source>
</reference>
<dbReference type="PANTHER" id="PTHR30086">
    <property type="entry name" value="ARGININE EXPORTER PROTEIN ARGO"/>
    <property type="match status" value="1"/>
</dbReference>
<comment type="caution">
    <text evidence="8">The sequence shown here is derived from an EMBL/GenBank/DDBJ whole genome shotgun (WGS) entry which is preliminary data.</text>
</comment>
<dbReference type="GO" id="GO:0005886">
    <property type="term" value="C:plasma membrane"/>
    <property type="evidence" value="ECO:0007669"/>
    <property type="project" value="UniProtKB-SubCell"/>
</dbReference>
<keyword evidence="5 7" id="KW-0472">Membrane</keyword>
<keyword evidence="3 7" id="KW-0812">Transmembrane</keyword>
<evidence type="ECO:0000256" key="4">
    <source>
        <dbReference type="ARBA" id="ARBA00022989"/>
    </source>
</evidence>
<dbReference type="EMBL" id="SUMC01000125">
    <property type="protein sequence ID" value="TJZ98861.1"/>
    <property type="molecule type" value="Genomic_DNA"/>
</dbReference>
<dbReference type="OrthoDB" id="3175972at2"/>
<comment type="subcellular location">
    <subcellularLocation>
        <location evidence="1">Cell membrane</location>
        <topology evidence="1">Multi-pass membrane protein</topology>
    </subcellularLocation>
</comment>
<evidence type="ECO:0000256" key="3">
    <source>
        <dbReference type="ARBA" id="ARBA00022692"/>
    </source>
</evidence>
<keyword evidence="2" id="KW-1003">Cell membrane</keyword>
<name>A0A4U0RS16_9ACTN</name>
<keyword evidence="4 7" id="KW-1133">Transmembrane helix</keyword>
<feature type="transmembrane region" description="Helical" evidence="7">
    <location>
        <begin position="141"/>
        <end position="166"/>
    </location>
</feature>
<gene>
    <name evidence="8" type="ORF">FCI23_47930</name>
</gene>
<protein>
    <submittedName>
        <fullName evidence="8">LysE family translocator</fullName>
    </submittedName>
</protein>
<evidence type="ECO:0000256" key="6">
    <source>
        <dbReference type="SAM" id="MobiDB-lite"/>
    </source>
</evidence>